<feature type="region of interest" description="Disordered" evidence="3">
    <location>
        <begin position="216"/>
        <end position="250"/>
    </location>
</feature>
<dbReference type="GO" id="GO:0005634">
    <property type="term" value="C:nucleus"/>
    <property type="evidence" value="ECO:0007669"/>
    <property type="project" value="TreeGrafter"/>
</dbReference>
<protein>
    <submittedName>
        <fullName evidence="6">26S proteasome regulatory subunit</fullName>
    </submittedName>
</protein>
<dbReference type="GO" id="GO:0005737">
    <property type="term" value="C:cytoplasm"/>
    <property type="evidence" value="ECO:0007669"/>
    <property type="project" value="TreeGrafter"/>
</dbReference>
<feature type="domain" description="PDZ" evidence="4">
    <location>
        <begin position="145"/>
        <end position="187"/>
    </location>
</feature>
<dbReference type="Gene3D" id="2.30.42.10">
    <property type="match status" value="1"/>
</dbReference>
<feature type="compositionally biased region" description="Low complexity" evidence="3">
    <location>
        <begin position="110"/>
        <end position="123"/>
    </location>
</feature>
<dbReference type="Proteomes" id="UP000664534">
    <property type="component" value="Unassembled WGS sequence"/>
</dbReference>
<dbReference type="AlphaFoldDB" id="A0A8H3IVC4"/>
<evidence type="ECO:0000256" key="1">
    <source>
        <dbReference type="ARBA" id="ARBA00005256"/>
    </source>
</evidence>
<keyword evidence="6" id="KW-0647">Proteasome</keyword>
<evidence type="ECO:0000313" key="7">
    <source>
        <dbReference type="Proteomes" id="UP000664534"/>
    </source>
</evidence>
<comment type="caution">
    <text evidence="6">The sequence shown here is derived from an EMBL/GenBank/DDBJ whole genome shotgun (WGS) entry which is preliminary data.</text>
</comment>
<dbReference type="GO" id="GO:0070682">
    <property type="term" value="P:proteasome regulatory particle assembly"/>
    <property type="evidence" value="ECO:0007669"/>
    <property type="project" value="InterPro"/>
</dbReference>
<dbReference type="InterPro" id="IPR040815">
    <property type="entry name" value="Nas2_N"/>
</dbReference>
<evidence type="ECO:0000313" key="6">
    <source>
        <dbReference type="EMBL" id="CAF9929600.1"/>
    </source>
</evidence>
<sequence>MDDIHTPTVPSGPTTAQSGANGVGKDKLSLMDLIAEKTRVEEELTALGSVLDSHGVNMNTALTTFDGYPRDDLDIAQIRTTRARIIHLRNDYKALISKIELGLHEHHASYQASNPSPASNSNQGAIRSGSAATDQSLIDTPFARVNSVVPGSPADVAGLKAGDGIRKFGDVNWLNHEKLSKVAETVQRNQGVSLCSPLLLEAVTDLALRLAKRGCESGSKHGRFDVATDAEEQLGRPRSAGLPSASSLNF</sequence>
<dbReference type="Pfam" id="PF18265">
    <property type="entry name" value="Nas2_N"/>
    <property type="match status" value="1"/>
</dbReference>
<dbReference type="InterPro" id="IPR035269">
    <property type="entry name" value="PSMD9"/>
</dbReference>
<accession>A0A8H3IVC4</accession>
<dbReference type="InterPro" id="IPR036034">
    <property type="entry name" value="PDZ_sf"/>
</dbReference>
<dbReference type="EMBL" id="CAJPDT010000054">
    <property type="protein sequence ID" value="CAF9929600.1"/>
    <property type="molecule type" value="Genomic_DNA"/>
</dbReference>
<feature type="region of interest" description="Disordered" evidence="3">
    <location>
        <begin position="1"/>
        <end position="23"/>
    </location>
</feature>
<dbReference type="PANTHER" id="PTHR12651:SF1">
    <property type="entry name" value="26S PROTEASOME NON-ATPASE REGULATORY SUBUNIT 9"/>
    <property type="match status" value="1"/>
</dbReference>
<dbReference type="Gene3D" id="6.10.140.1710">
    <property type="match status" value="1"/>
</dbReference>
<proteinExistence type="inferred from homology"/>
<keyword evidence="2" id="KW-0143">Chaperone</keyword>
<dbReference type="OrthoDB" id="72325at2759"/>
<dbReference type="InterPro" id="IPR041489">
    <property type="entry name" value="PDZ_6"/>
</dbReference>
<dbReference type="SUPFAM" id="SSF50156">
    <property type="entry name" value="PDZ domain-like"/>
    <property type="match status" value="1"/>
</dbReference>
<evidence type="ECO:0000259" key="4">
    <source>
        <dbReference type="Pfam" id="PF17820"/>
    </source>
</evidence>
<gene>
    <name evidence="6" type="primary">NAS2</name>
    <name evidence="6" type="ORF">IMSHALPRED_007952</name>
</gene>
<feature type="region of interest" description="Disordered" evidence="3">
    <location>
        <begin position="110"/>
        <end position="130"/>
    </location>
</feature>
<reference evidence="6" key="1">
    <citation type="submission" date="2021-03" db="EMBL/GenBank/DDBJ databases">
        <authorList>
            <person name="Tagirdzhanova G."/>
        </authorList>
    </citation>
    <scope>NUCLEOTIDE SEQUENCE</scope>
</reference>
<dbReference type="PANTHER" id="PTHR12651">
    <property type="entry name" value="26S PROTEASOME NON-ATPASE REGULATORY SUBUNIT 9"/>
    <property type="match status" value="1"/>
</dbReference>
<evidence type="ECO:0000256" key="2">
    <source>
        <dbReference type="ARBA" id="ARBA00023186"/>
    </source>
</evidence>
<dbReference type="GO" id="GO:0000502">
    <property type="term" value="C:proteasome complex"/>
    <property type="evidence" value="ECO:0007669"/>
    <property type="project" value="UniProtKB-KW"/>
</dbReference>
<dbReference type="Pfam" id="PF17820">
    <property type="entry name" value="PDZ_6"/>
    <property type="match status" value="1"/>
</dbReference>
<feature type="domain" description="Nas2 N-terminal" evidence="5">
    <location>
        <begin position="31"/>
        <end position="108"/>
    </location>
</feature>
<feature type="compositionally biased region" description="Polar residues" evidence="3">
    <location>
        <begin position="8"/>
        <end position="20"/>
    </location>
</feature>
<evidence type="ECO:0000256" key="3">
    <source>
        <dbReference type="SAM" id="MobiDB-lite"/>
    </source>
</evidence>
<comment type="similarity">
    <text evidence="1">Belongs to the proteasome subunit p27 family.</text>
</comment>
<feature type="compositionally biased region" description="Basic and acidic residues" evidence="3">
    <location>
        <begin position="216"/>
        <end position="226"/>
    </location>
</feature>
<organism evidence="6 7">
    <name type="scientific">Imshaugia aleurites</name>
    <dbReference type="NCBI Taxonomy" id="172621"/>
    <lineage>
        <taxon>Eukaryota</taxon>
        <taxon>Fungi</taxon>
        <taxon>Dikarya</taxon>
        <taxon>Ascomycota</taxon>
        <taxon>Pezizomycotina</taxon>
        <taxon>Lecanoromycetes</taxon>
        <taxon>OSLEUM clade</taxon>
        <taxon>Lecanoromycetidae</taxon>
        <taxon>Lecanorales</taxon>
        <taxon>Lecanorineae</taxon>
        <taxon>Parmeliaceae</taxon>
        <taxon>Imshaugia</taxon>
    </lineage>
</organism>
<keyword evidence="7" id="KW-1185">Reference proteome</keyword>
<evidence type="ECO:0000259" key="5">
    <source>
        <dbReference type="Pfam" id="PF18265"/>
    </source>
</evidence>
<name>A0A8H3IVC4_9LECA</name>